<dbReference type="EMBL" id="JAMKFB020000008">
    <property type="protein sequence ID" value="KAL0186581.1"/>
    <property type="molecule type" value="Genomic_DNA"/>
</dbReference>
<sequence length="207" mass="22032">PTICAVGSPRVCQSPSVLWLEDPLSPPPASEFWTLPRLVDPAALPWLLVPSSLLWPGSPLAVAGSLVPVAPPWSAIDHPAPRHSTPPASPHSSILCCSGSTEAFRIHASMSVAGTFCFTLALRILLVTLAHRLSATCSTAFALPPPWLLPPSAPPWVGITSVAWVPPGTTDLKSLLLSPWLLPPSDPPWLLLFPPWLLPLSSQTRTL</sequence>
<evidence type="ECO:0000313" key="2">
    <source>
        <dbReference type="Proteomes" id="UP001529510"/>
    </source>
</evidence>
<feature type="non-terminal residue" evidence="1">
    <location>
        <position position="1"/>
    </location>
</feature>
<accession>A0ABD0QK17</accession>
<protein>
    <submittedName>
        <fullName evidence="1">Uncharacterized protein</fullName>
    </submittedName>
</protein>
<reference evidence="1 2" key="1">
    <citation type="submission" date="2024-05" db="EMBL/GenBank/DDBJ databases">
        <title>Genome sequencing and assembly of Indian major carp, Cirrhinus mrigala (Hamilton, 1822).</title>
        <authorList>
            <person name="Mohindra V."/>
            <person name="Chowdhury L.M."/>
            <person name="Lal K."/>
            <person name="Jena J.K."/>
        </authorList>
    </citation>
    <scope>NUCLEOTIDE SEQUENCE [LARGE SCALE GENOMIC DNA]</scope>
    <source>
        <strain evidence="1">CM1030</strain>
        <tissue evidence="1">Blood</tissue>
    </source>
</reference>
<dbReference type="AlphaFoldDB" id="A0ABD0QK17"/>
<gene>
    <name evidence="1" type="ORF">M9458_018251</name>
</gene>
<feature type="non-terminal residue" evidence="1">
    <location>
        <position position="207"/>
    </location>
</feature>
<organism evidence="1 2">
    <name type="scientific">Cirrhinus mrigala</name>
    <name type="common">Mrigala</name>
    <dbReference type="NCBI Taxonomy" id="683832"/>
    <lineage>
        <taxon>Eukaryota</taxon>
        <taxon>Metazoa</taxon>
        <taxon>Chordata</taxon>
        <taxon>Craniata</taxon>
        <taxon>Vertebrata</taxon>
        <taxon>Euteleostomi</taxon>
        <taxon>Actinopterygii</taxon>
        <taxon>Neopterygii</taxon>
        <taxon>Teleostei</taxon>
        <taxon>Ostariophysi</taxon>
        <taxon>Cypriniformes</taxon>
        <taxon>Cyprinidae</taxon>
        <taxon>Labeoninae</taxon>
        <taxon>Labeonini</taxon>
        <taxon>Cirrhinus</taxon>
    </lineage>
</organism>
<evidence type="ECO:0000313" key="1">
    <source>
        <dbReference type="EMBL" id="KAL0186581.1"/>
    </source>
</evidence>
<proteinExistence type="predicted"/>
<dbReference type="Proteomes" id="UP001529510">
    <property type="component" value="Unassembled WGS sequence"/>
</dbReference>
<keyword evidence="2" id="KW-1185">Reference proteome</keyword>
<comment type="caution">
    <text evidence="1">The sequence shown here is derived from an EMBL/GenBank/DDBJ whole genome shotgun (WGS) entry which is preliminary data.</text>
</comment>
<name>A0ABD0QK17_CIRMR</name>